<comment type="caution">
    <text evidence="2">The sequence shown here is derived from an EMBL/GenBank/DDBJ whole genome shotgun (WGS) entry which is preliminary data.</text>
</comment>
<dbReference type="EMBL" id="JAKOGI010003666">
    <property type="protein sequence ID" value="KAJ8420239.1"/>
    <property type="molecule type" value="Genomic_DNA"/>
</dbReference>
<accession>A0A9Q1GIU1</accession>
<feature type="compositionally biased region" description="Polar residues" evidence="1">
    <location>
        <begin position="263"/>
        <end position="272"/>
    </location>
</feature>
<feature type="region of interest" description="Disordered" evidence="1">
    <location>
        <begin position="261"/>
        <end position="294"/>
    </location>
</feature>
<proteinExistence type="predicted"/>
<gene>
    <name evidence="2" type="ORF">Cgig2_010779</name>
</gene>
<dbReference type="Proteomes" id="UP001153076">
    <property type="component" value="Unassembled WGS sequence"/>
</dbReference>
<reference evidence="2" key="1">
    <citation type="submission" date="2022-04" db="EMBL/GenBank/DDBJ databases">
        <title>Carnegiea gigantea Genome sequencing and assembly v2.</title>
        <authorList>
            <person name="Copetti D."/>
            <person name="Sanderson M.J."/>
            <person name="Burquez A."/>
            <person name="Wojciechowski M.F."/>
        </authorList>
    </citation>
    <scope>NUCLEOTIDE SEQUENCE</scope>
    <source>
        <strain evidence="2">SGP5-SGP5p</strain>
        <tissue evidence="2">Aerial part</tissue>
    </source>
</reference>
<evidence type="ECO:0000313" key="2">
    <source>
        <dbReference type="EMBL" id="KAJ8420239.1"/>
    </source>
</evidence>
<dbReference type="AlphaFoldDB" id="A0A9Q1GIU1"/>
<protein>
    <submittedName>
        <fullName evidence="2">Uncharacterized protein</fullName>
    </submittedName>
</protein>
<name>A0A9Q1GIU1_9CARY</name>
<evidence type="ECO:0000256" key="1">
    <source>
        <dbReference type="SAM" id="MobiDB-lite"/>
    </source>
</evidence>
<keyword evidence="3" id="KW-1185">Reference proteome</keyword>
<organism evidence="2 3">
    <name type="scientific">Carnegiea gigantea</name>
    <dbReference type="NCBI Taxonomy" id="171969"/>
    <lineage>
        <taxon>Eukaryota</taxon>
        <taxon>Viridiplantae</taxon>
        <taxon>Streptophyta</taxon>
        <taxon>Embryophyta</taxon>
        <taxon>Tracheophyta</taxon>
        <taxon>Spermatophyta</taxon>
        <taxon>Magnoliopsida</taxon>
        <taxon>eudicotyledons</taxon>
        <taxon>Gunneridae</taxon>
        <taxon>Pentapetalae</taxon>
        <taxon>Caryophyllales</taxon>
        <taxon>Cactineae</taxon>
        <taxon>Cactaceae</taxon>
        <taxon>Cactoideae</taxon>
        <taxon>Echinocereeae</taxon>
        <taxon>Carnegiea</taxon>
    </lineage>
</organism>
<sequence length="352" mass="39571">MEYDPTKLRIRMSPYGLCSFLPSISNEQKRDIIELGFEFLLTLRVDKIPSRLTRWLIENFDTCRQVVKLASNDELMIIEKVNLFKKPKRVTRESIHRYLMSGRISGEACVQKILRSLKSFACSVIEVVDVVSEAQQMFPASIQIDKVQAGTFKDVAGPSQTHPRDANVGHQATLSSQDDGLFIGYPSFWDACVELAKTYEKTSGIAYPGTFTPAGFDLGELTDVNFNITRSVTRTLGYRDELDHGVVDLFAYFLNHSEKLKDPQSQSSSSVGLKTEEEDEEKEERLRTVMEGDEEIEMGADELSGFWDSRTHKGGRWGSKKKAASHDLGVGLSEAKAVSLVRDQRKNNWAGP</sequence>
<evidence type="ECO:0000313" key="3">
    <source>
        <dbReference type="Proteomes" id="UP001153076"/>
    </source>
</evidence>